<feature type="region of interest" description="Disordered" evidence="2">
    <location>
        <begin position="31"/>
        <end position="57"/>
    </location>
</feature>
<evidence type="ECO:0000256" key="2">
    <source>
        <dbReference type="SAM" id="MobiDB-lite"/>
    </source>
</evidence>
<dbReference type="SUPFAM" id="SSF53098">
    <property type="entry name" value="Ribonuclease H-like"/>
    <property type="match status" value="1"/>
</dbReference>
<dbReference type="PATRIC" id="fig|158500.4.peg.5848"/>
<reference evidence="4 5" key="1">
    <citation type="submission" date="2014-03" db="EMBL/GenBank/DDBJ databases">
        <title>Whole genome sequence of Novosphingobium resinovorum KF1.</title>
        <authorList>
            <person name="Gan H.M."/>
            <person name="Gan H.Y."/>
            <person name="Chew T.H."/>
            <person name="Savka M.A."/>
        </authorList>
    </citation>
    <scope>NUCLEOTIDE SEQUENCE [LARGE SCALE GENOMIC DNA]</scope>
    <source>
        <strain evidence="4 5">KF1</strain>
    </source>
</reference>
<evidence type="ECO:0000313" key="5">
    <source>
        <dbReference type="Proteomes" id="UP000024329"/>
    </source>
</evidence>
<dbReference type="PANTHER" id="PTHR35004">
    <property type="entry name" value="TRANSPOSASE RV3428C-RELATED"/>
    <property type="match status" value="1"/>
</dbReference>
<dbReference type="eggNOG" id="COG4584">
    <property type="taxonomic scope" value="Bacteria"/>
</dbReference>
<gene>
    <name evidence="4" type="ORF">BV97_05777</name>
</gene>
<feature type="domain" description="Integrase catalytic" evidence="3">
    <location>
        <begin position="126"/>
        <end position="316"/>
    </location>
</feature>
<evidence type="ECO:0000256" key="1">
    <source>
        <dbReference type="ARBA" id="ARBA00009277"/>
    </source>
</evidence>
<organism evidence="4 5">
    <name type="scientific">Novosphingobium resinovorum</name>
    <dbReference type="NCBI Taxonomy" id="158500"/>
    <lineage>
        <taxon>Bacteria</taxon>
        <taxon>Pseudomonadati</taxon>
        <taxon>Pseudomonadota</taxon>
        <taxon>Alphaproteobacteria</taxon>
        <taxon>Sphingomonadales</taxon>
        <taxon>Sphingomonadaceae</taxon>
        <taxon>Novosphingobium</taxon>
    </lineage>
</organism>
<dbReference type="PANTHER" id="PTHR35004:SF7">
    <property type="entry name" value="INTEGRASE PROTEIN"/>
    <property type="match status" value="1"/>
</dbReference>
<comment type="similarity">
    <text evidence="1">Belongs to the transposase IS21/IS408/IS1162 family.</text>
</comment>
<proteinExistence type="inferred from homology"/>
<accession>A0A031IYE9</accession>
<dbReference type="EMBL" id="JFYZ01000103">
    <property type="protein sequence ID" value="EZP66026.1"/>
    <property type="molecule type" value="Genomic_DNA"/>
</dbReference>
<dbReference type="GO" id="GO:0003676">
    <property type="term" value="F:nucleic acid binding"/>
    <property type="evidence" value="ECO:0007669"/>
    <property type="project" value="InterPro"/>
</dbReference>
<name>A0A031IYE9_9SPHN</name>
<dbReference type="InterPro" id="IPR054353">
    <property type="entry name" value="IstA-like_C"/>
</dbReference>
<dbReference type="Proteomes" id="UP000024329">
    <property type="component" value="Unassembled WGS sequence"/>
</dbReference>
<protein>
    <submittedName>
        <fullName evidence="4">Transposase</fullName>
    </submittedName>
</protein>
<evidence type="ECO:0000259" key="3">
    <source>
        <dbReference type="PROSITE" id="PS50994"/>
    </source>
</evidence>
<sequence>MPGHHISDQQVFLFMTHRRQHTQAVAAAKAGISERSARRIENDPQLPSQKKKERHWRTRADPLEPFWPRVEELLQIDGIIAVTVFETLQDEFGEDAVPDAIRRTLERRIARWRALHGGEKEIFFPQHHEPGRQGLSDFTVCDSLKVTVAGETLGYRLYHFRLAASGWEHAAVVLGGESFAALSEHLQDALWKLGGAPAEHRSDSLSAAYKNLDADAQRDFTRSYDELCRHYGMLATRNNRGEAHENGSIEGPHGHLKRRLDQALRRRGSRDFVSIEAWREFVDAEVARQNRRHAARIDAERRVLKALPARRTTDFAMVTVDVTRNGTVGIDRVTYSVPSRLVGRRLNAHLFDDRIELFLGPDRVMSTPRVRISHPHRGHSIDFRHMIGNLRRKPGALRNLVYREALFPDHAYRRAWQAFDAQLDGRQACRDAVALLDIAARGDCVDVLARRIDEALDSGRLPDVDALRDEFLPTARSQRDVTIPPPDLHSYNSLIASGEVH</sequence>
<dbReference type="AlphaFoldDB" id="A0A031IYE9"/>
<dbReference type="NCBIfam" id="NF033546">
    <property type="entry name" value="transpos_IS21"/>
    <property type="match status" value="1"/>
</dbReference>
<dbReference type="Gene3D" id="3.30.420.10">
    <property type="entry name" value="Ribonuclease H-like superfamily/Ribonuclease H"/>
    <property type="match status" value="1"/>
</dbReference>
<dbReference type="InterPro" id="IPR012337">
    <property type="entry name" value="RNaseH-like_sf"/>
</dbReference>
<dbReference type="InterPro" id="IPR036397">
    <property type="entry name" value="RNaseH_sf"/>
</dbReference>
<dbReference type="PROSITE" id="PS50994">
    <property type="entry name" value="INTEGRASE"/>
    <property type="match status" value="1"/>
</dbReference>
<evidence type="ECO:0000313" key="4">
    <source>
        <dbReference type="EMBL" id="EZP66026.1"/>
    </source>
</evidence>
<comment type="caution">
    <text evidence="4">The sequence shown here is derived from an EMBL/GenBank/DDBJ whole genome shotgun (WGS) entry which is preliminary data.</text>
</comment>
<dbReference type="GO" id="GO:0015074">
    <property type="term" value="P:DNA integration"/>
    <property type="evidence" value="ECO:0007669"/>
    <property type="project" value="InterPro"/>
</dbReference>
<dbReference type="Pfam" id="PF22483">
    <property type="entry name" value="Mu-transpos_C_2"/>
    <property type="match status" value="1"/>
</dbReference>
<dbReference type="InterPro" id="IPR001584">
    <property type="entry name" value="Integrase_cat-core"/>
</dbReference>